<gene>
    <name evidence="1" type="ORF">FA869_14870</name>
</gene>
<accession>A0A4U0YGX4</accession>
<comment type="caution">
    <text evidence="1">The sequence shown here is derived from an EMBL/GenBank/DDBJ whole genome shotgun (WGS) entry which is preliminary data.</text>
</comment>
<dbReference type="RefSeq" id="WP_136869947.1">
    <property type="nucleotide sequence ID" value="NZ_SWAV01000005.1"/>
</dbReference>
<evidence type="ECO:0008006" key="3">
    <source>
        <dbReference type="Google" id="ProtNLM"/>
    </source>
</evidence>
<sequence>MLINMQQAIFEDIAQRLAAIPDWGELVEEDNVMRVIDSDDQTLPDRFIIIQPGITEEIERRGQGSVRERWTLTITPMTRMRGAASQLRAARLAIKQALAGVNAGIKINGVQTAAFQPETPMLADAGRRWSVQAMPLQIAYIQSLK</sequence>
<dbReference type="Proteomes" id="UP000305198">
    <property type="component" value="Unassembled WGS sequence"/>
</dbReference>
<reference evidence="1 2" key="1">
    <citation type="submission" date="2019-04" db="EMBL/GenBank/DDBJ databases">
        <title>Crypto-aerobic microbial life in anoxic (sulfidic) marine sediments.</title>
        <authorList>
            <person name="Bhattacharya S."/>
            <person name="Roy C."/>
            <person name="Mondal N."/>
            <person name="Sarkar J."/>
            <person name="Mandal S."/>
            <person name="Rameez M.J."/>
            <person name="Ghosh W."/>
        </authorList>
    </citation>
    <scope>NUCLEOTIDE SEQUENCE [LARGE SCALE GENOMIC DNA]</scope>
    <source>
        <strain evidence="1 2">SBBB</strain>
    </source>
</reference>
<proteinExistence type="predicted"/>
<dbReference type="EMBL" id="SWAV01000005">
    <property type="protein sequence ID" value="TKA90395.1"/>
    <property type="molecule type" value="Genomic_DNA"/>
</dbReference>
<organism evidence="1 2">
    <name type="scientific">Halopseudomonas bauzanensis</name>
    <dbReference type="NCBI Taxonomy" id="653930"/>
    <lineage>
        <taxon>Bacteria</taxon>
        <taxon>Pseudomonadati</taxon>
        <taxon>Pseudomonadota</taxon>
        <taxon>Gammaproteobacteria</taxon>
        <taxon>Pseudomonadales</taxon>
        <taxon>Pseudomonadaceae</taxon>
        <taxon>Halopseudomonas</taxon>
    </lineage>
</organism>
<evidence type="ECO:0000313" key="2">
    <source>
        <dbReference type="Proteomes" id="UP000305198"/>
    </source>
</evidence>
<dbReference type="AlphaFoldDB" id="A0A4U0YGX4"/>
<name>A0A4U0YGX4_9GAMM</name>
<protein>
    <recommendedName>
        <fullName evidence="3">DUF3168 domain-containing protein</fullName>
    </recommendedName>
</protein>
<evidence type="ECO:0000313" key="1">
    <source>
        <dbReference type="EMBL" id="TKA90395.1"/>
    </source>
</evidence>